<evidence type="ECO:0000256" key="1">
    <source>
        <dbReference type="SAM" id="MobiDB-lite"/>
    </source>
</evidence>
<proteinExistence type="predicted"/>
<evidence type="ECO:0000313" key="3">
    <source>
        <dbReference type="Proteomes" id="UP001172681"/>
    </source>
</evidence>
<name>A0AA38Y4U6_9EURO</name>
<sequence>MATAEDHQKKPPGTASEAMNPASDVVSAGELLAIELFTNTLLARTHFLFFLAALPDTLPYERNDLLEEARLALDEAEALCISGIYPIADELKAKCWYVKGFGAATNGDHQNATESYKKATEIDNEYEALEEVRRILYGQEDEDDVGETQNDASSDAGALYGRLASLHSLPRSINQPPFPQVESNDLSLGRPHSELYKYLFLETTEEAGSRPPSQLSTEDEVSRIVKELARRPPRRRSSYQAPPPVHMQPNPQLPAHPRETNGQKQEEARTKHQQPKDLHGSPRTTEAHLTPSPGEGTLLSDTPSISKTEVDEALISNAASQNHQSSSKPTLHIQSNRQLSLSCPNSMPSSPNTPSPLRKASFPSDFPDHVE</sequence>
<evidence type="ECO:0000313" key="2">
    <source>
        <dbReference type="EMBL" id="KAJ9635055.1"/>
    </source>
</evidence>
<feature type="compositionally biased region" description="Low complexity" evidence="1">
    <location>
        <begin position="339"/>
        <end position="357"/>
    </location>
</feature>
<reference evidence="2" key="1">
    <citation type="submission" date="2022-10" db="EMBL/GenBank/DDBJ databases">
        <title>Culturing micro-colonial fungi from biological soil crusts in the Mojave desert and describing Neophaeococcomyces mojavensis, and introducing the new genera and species Taxawa tesnikishii.</title>
        <authorList>
            <person name="Kurbessoian T."/>
            <person name="Stajich J.E."/>
        </authorList>
    </citation>
    <scope>NUCLEOTIDE SEQUENCE</scope>
    <source>
        <strain evidence="2">TK_35</strain>
    </source>
</reference>
<dbReference type="EMBL" id="JAPDRN010000035">
    <property type="protein sequence ID" value="KAJ9635055.1"/>
    <property type="molecule type" value="Genomic_DNA"/>
</dbReference>
<feature type="compositionally biased region" description="Polar residues" evidence="1">
    <location>
        <begin position="328"/>
        <end position="338"/>
    </location>
</feature>
<accession>A0AA38Y4U6</accession>
<protein>
    <submittedName>
        <fullName evidence="2">Uncharacterized protein</fullName>
    </submittedName>
</protein>
<organism evidence="2 3">
    <name type="scientific">Knufia peltigerae</name>
    <dbReference type="NCBI Taxonomy" id="1002370"/>
    <lineage>
        <taxon>Eukaryota</taxon>
        <taxon>Fungi</taxon>
        <taxon>Dikarya</taxon>
        <taxon>Ascomycota</taxon>
        <taxon>Pezizomycotina</taxon>
        <taxon>Eurotiomycetes</taxon>
        <taxon>Chaetothyriomycetidae</taxon>
        <taxon>Chaetothyriales</taxon>
        <taxon>Trichomeriaceae</taxon>
        <taxon>Knufia</taxon>
    </lineage>
</organism>
<gene>
    <name evidence="2" type="ORF">H2204_006010</name>
</gene>
<feature type="region of interest" description="Disordered" evidence="1">
    <location>
        <begin position="1"/>
        <end position="21"/>
    </location>
</feature>
<feature type="region of interest" description="Disordered" evidence="1">
    <location>
        <begin position="227"/>
        <end position="371"/>
    </location>
</feature>
<feature type="compositionally biased region" description="Pro residues" evidence="1">
    <location>
        <begin position="241"/>
        <end position="254"/>
    </location>
</feature>
<dbReference type="AlphaFoldDB" id="A0AA38Y4U6"/>
<feature type="compositionally biased region" description="Basic and acidic residues" evidence="1">
    <location>
        <begin position="256"/>
        <end position="280"/>
    </location>
</feature>
<feature type="compositionally biased region" description="Low complexity" evidence="1">
    <location>
        <begin position="316"/>
        <end position="327"/>
    </location>
</feature>
<dbReference type="Proteomes" id="UP001172681">
    <property type="component" value="Unassembled WGS sequence"/>
</dbReference>
<keyword evidence="3" id="KW-1185">Reference proteome</keyword>
<comment type="caution">
    <text evidence="2">The sequence shown here is derived from an EMBL/GenBank/DDBJ whole genome shotgun (WGS) entry which is preliminary data.</text>
</comment>